<dbReference type="Proteomes" id="UP001201163">
    <property type="component" value="Unassembled WGS sequence"/>
</dbReference>
<gene>
    <name evidence="1" type="ORF">EDB92DRAFT_150511</name>
</gene>
<dbReference type="EMBL" id="JAKELL010000011">
    <property type="protein sequence ID" value="KAH8995658.1"/>
    <property type="molecule type" value="Genomic_DNA"/>
</dbReference>
<dbReference type="AlphaFoldDB" id="A0AAD4QFS9"/>
<evidence type="ECO:0000313" key="1">
    <source>
        <dbReference type="EMBL" id="KAH8995658.1"/>
    </source>
</evidence>
<proteinExistence type="predicted"/>
<comment type="caution">
    <text evidence="1">The sequence shown here is derived from an EMBL/GenBank/DDBJ whole genome shotgun (WGS) entry which is preliminary data.</text>
</comment>
<accession>A0AAD4QFS9</accession>
<sequence>MSIILMIIVRATFVGLFLSLHDTRLLTIPFRYRLERSFLTPRTSCKIFLANRSCNRLTRFATTRLWSGLCGLKRSELQ</sequence>
<keyword evidence="2" id="KW-1185">Reference proteome</keyword>
<protein>
    <submittedName>
        <fullName evidence="1">Uncharacterized protein</fullName>
    </submittedName>
</protein>
<organism evidence="1 2">
    <name type="scientific">Lactarius akahatsu</name>
    <dbReference type="NCBI Taxonomy" id="416441"/>
    <lineage>
        <taxon>Eukaryota</taxon>
        <taxon>Fungi</taxon>
        <taxon>Dikarya</taxon>
        <taxon>Basidiomycota</taxon>
        <taxon>Agaricomycotina</taxon>
        <taxon>Agaricomycetes</taxon>
        <taxon>Russulales</taxon>
        <taxon>Russulaceae</taxon>
        <taxon>Lactarius</taxon>
    </lineage>
</organism>
<reference evidence="1" key="1">
    <citation type="submission" date="2022-01" db="EMBL/GenBank/DDBJ databases">
        <title>Comparative genomics reveals a dynamic genome evolution in the ectomycorrhizal milk-cap (Lactarius) mushrooms.</title>
        <authorList>
            <consortium name="DOE Joint Genome Institute"/>
            <person name="Lebreton A."/>
            <person name="Tang N."/>
            <person name="Kuo A."/>
            <person name="LaButti K."/>
            <person name="Drula E."/>
            <person name="Barry K."/>
            <person name="Clum A."/>
            <person name="Lipzen A."/>
            <person name="Mousain D."/>
            <person name="Ng V."/>
            <person name="Wang R."/>
            <person name="Wang X."/>
            <person name="Dai Y."/>
            <person name="Henrissat B."/>
            <person name="Grigoriev I.V."/>
            <person name="Guerin-Laguette A."/>
            <person name="Yu F."/>
            <person name="Martin F.M."/>
        </authorList>
    </citation>
    <scope>NUCLEOTIDE SEQUENCE</scope>
    <source>
        <strain evidence="1">QP</strain>
    </source>
</reference>
<evidence type="ECO:0000313" key="2">
    <source>
        <dbReference type="Proteomes" id="UP001201163"/>
    </source>
</evidence>
<name>A0AAD4QFS9_9AGAM</name>